<evidence type="ECO:0000259" key="3">
    <source>
        <dbReference type="Pfam" id="PF07510"/>
    </source>
</evidence>
<gene>
    <name evidence="4" type="ORF">O4J56_25885</name>
</gene>
<dbReference type="PANTHER" id="PTHR24094:SF15">
    <property type="entry name" value="AMP-DEPENDENT SYNTHETASE_LIGASE DOMAIN-CONTAINING PROTEIN-RELATED"/>
    <property type="match status" value="1"/>
</dbReference>
<reference evidence="4 5" key="1">
    <citation type="submission" date="2023-01" db="EMBL/GenBank/DDBJ databases">
        <title>Draft genome sequence of Nocardiopsis sp. RSe5-2 isolated from halophytes.</title>
        <authorList>
            <person name="Duangmal K."/>
            <person name="Chantavorakit T."/>
        </authorList>
    </citation>
    <scope>NUCLEOTIDE SEQUENCE [LARGE SCALE GENOMIC DNA]</scope>
    <source>
        <strain evidence="4 5">RSe5-2</strain>
    </source>
</reference>
<evidence type="ECO:0000313" key="4">
    <source>
        <dbReference type="EMBL" id="MDA2814104.1"/>
    </source>
</evidence>
<dbReference type="GO" id="GO:0004519">
    <property type="term" value="F:endonuclease activity"/>
    <property type="evidence" value="ECO:0007669"/>
    <property type="project" value="UniProtKB-KW"/>
</dbReference>
<accession>A0ABT4UAW2</accession>
<keyword evidence="2" id="KW-0472">Membrane</keyword>
<comment type="caution">
    <text evidence="4">The sequence shown here is derived from an EMBL/GenBank/DDBJ whole genome shotgun (WGS) entry which is preliminary data.</text>
</comment>
<dbReference type="Proteomes" id="UP001527866">
    <property type="component" value="Unassembled WGS sequence"/>
</dbReference>
<keyword evidence="4" id="KW-0540">Nuclease</keyword>
<dbReference type="RefSeq" id="WP_270689384.1">
    <property type="nucleotide sequence ID" value="NZ_JAQFWQ010000104.1"/>
</dbReference>
<evidence type="ECO:0000313" key="5">
    <source>
        <dbReference type="Proteomes" id="UP001527866"/>
    </source>
</evidence>
<feature type="transmembrane region" description="Helical" evidence="2">
    <location>
        <begin position="21"/>
        <end position="38"/>
    </location>
</feature>
<evidence type="ECO:0000256" key="2">
    <source>
        <dbReference type="SAM" id="Phobius"/>
    </source>
</evidence>
<dbReference type="PANTHER" id="PTHR24094">
    <property type="entry name" value="SECRETED PROTEIN"/>
    <property type="match status" value="1"/>
</dbReference>
<keyword evidence="4" id="KW-0255">Endonuclease</keyword>
<dbReference type="EMBL" id="JAQFWQ010000104">
    <property type="protein sequence ID" value="MDA2814104.1"/>
    <property type="molecule type" value="Genomic_DNA"/>
</dbReference>
<feature type="region of interest" description="Disordered" evidence="1">
    <location>
        <begin position="181"/>
        <end position="202"/>
    </location>
</feature>
<feature type="compositionally biased region" description="Basic and acidic residues" evidence="1">
    <location>
        <begin position="82"/>
        <end position="93"/>
    </location>
</feature>
<evidence type="ECO:0000256" key="1">
    <source>
        <dbReference type="SAM" id="MobiDB-lite"/>
    </source>
</evidence>
<name>A0ABT4UAW2_9ACTN</name>
<keyword evidence="2" id="KW-0812">Transmembrane</keyword>
<keyword evidence="5" id="KW-1185">Reference proteome</keyword>
<dbReference type="InterPro" id="IPR011089">
    <property type="entry name" value="GmrSD_C"/>
</dbReference>
<proteinExistence type="predicted"/>
<keyword evidence="4" id="KW-0378">Hydrolase</keyword>
<organism evidence="4 5">
    <name type="scientific">Nocardiopsis endophytica</name>
    <dbReference type="NCBI Taxonomy" id="3018445"/>
    <lineage>
        <taxon>Bacteria</taxon>
        <taxon>Bacillati</taxon>
        <taxon>Actinomycetota</taxon>
        <taxon>Actinomycetes</taxon>
        <taxon>Streptosporangiales</taxon>
        <taxon>Nocardiopsidaceae</taxon>
        <taxon>Nocardiopsis</taxon>
    </lineage>
</organism>
<keyword evidence="2" id="KW-1133">Transmembrane helix</keyword>
<feature type="region of interest" description="Disordered" evidence="1">
    <location>
        <begin position="55"/>
        <end position="95"/>
    </location>
</feature>
<feature type="domain" description="GmrSD restriction endonucleases C-terminal" evidence="3">
    <location>
        <begin position="107"/>
        <end position="237"/>
    </location>
</feature>
<protein>
    <submittedName>
        <fullName evidence="4">HNH endonuclease family protein</fullName>
    </submittedName>
</protein>
<dbReference type="Pfam" id="PF07510">
    <property type="entry name" value="GmrSD_C"/>
    <property type="match status" value="1"/>
</dbReference>
<sequence>MPRTPKRPSTRDRRDRRKTGAYAIVVAVIAVAAFLLMVKEQGLDGALRTLTGGEATGTAAGGESADAQEARSTLESIPVAEPEPRGDYERDEFGSSWIDTDDNGCSTRNDILARDLADAEVRDDCKVVSGVLDDPYTGETIDFSSEDPQAVQIDHVVPLSLAWRMGASEWDRDTRVEFANDPGNLLASDGPANMSKGDSGPGEWQPYDGFQCDYSLAYIDVTDRYGLSLAQEDHDALGDMLDTCA</sequence>